<proteinExistence type="predicted"/>
<protein>
    <submittedName>
        <fullName evidence="1">Uncharacterized protein</fullName>
    </submittedName>
</protein>
<dbReference type="Proteomes" id="UP001054837">
    <property type="component" value="Unassembled WGS sequence"/>
</dbReference>
<evidence type="ECO:0000313" key="2">
    <source>
        <dbReference type="Proteomes" id="UP001054837"/>
    </source>
</evidence>
<name>A0AAV4TAM9_9ARAC</name>
<gene>
    <name evidence="1" type="ORF">CDAR_257521</name>
</gene>
<sequence>MLRASVIMIIHMKQALNPPWLVVRPEGQHHCAIPPLYRYIKIGQLRFAAFAPQLRATLKRTSIISDSQFSLETYLLNGWGGTLKNWIGLLEE</sequence>
<organism evidence="1 2">
    <name type="scientific">Caerostris darwini</name>
    <dbReference type="NCBI Taxonomy" id="1538125"/>
    <lineage>
        <taxon>Eukaryota</taxon>
        <taxon>Metazoa</taxon>
        <taxon>Ecdysozoa</taxon>
        <taxon>Arthropoda</taxon>
        <taxon>Chelicerata</taxon>
        <taxon>Arachnida</taxon>
        <taxon>Araneae</taxon>
        <taxon>Araneomorphae</taxon>
        <taxon>Entelegynae</taxon>
        <taxon>Araneoidea</taxon>
        <taxon>Araneidae</taxon>
        <taxon>Caerostris</taxon>
    </lineage>
</organism>
<dbReference type="EMBL" id="BPLQ01009319">
    <property type="protein sequence ID" value="GIY43249.1"/>
    <property type="molecule type" value="Genomic_DNA"/>
</dbReference>
<accession>A0AAV4TAM9</accession>
<reference evidence="1 2" key="1">
    <citation type="submission" date="2021-06" db="EMBL/GenBank/DDBJ databases">
        <title>Caerostris darwini draft genome.</title>
        <authorList>
            <person name="Kono N."/>
            <person name="Arakawa K."/>
        </authorList>
    </citation>
    <scope>NUCLEOTIDE SEQUENCE [LARGE SCALE GENOMIC DNA]</scope>
</reference>
<evidence type="ECO:0000313" key="1">
    <source>
        <dbReference type="EMBL" id="GIY43249.1"/>
    </source>
</evidence>
<dbReference type="AlphaFoldDB" id="A0AAV4TAM9"/>
<comment type="caution">
    <text evidence="1">The sequence shown here is derived from an EMBL/GenBank/DDBJ whole genome shotgun (WGS) entry which is preliminary data.</text>
</comment>
<keyword evidence="2" id="KW-1185">Reference proteome</keyword>